<organism evidence="2">
    <name type="scientific">Candidatus Kentrum sp. DK</name>
    <dbReference type="NCBI Taxonomy" id="2126562"/>
    <lineage>
        <taxon>Bacteria</taxon>
        <taxon>Pseudomonadati</taxon>
        <taxon>Pseudomonadota</taxon>
        <taxon>Gammaproteobacteria</taxon>
        <taxon>Candidatus Kentrum</taxon>
    </lineage>
</organism>
<feature type="transmembrane region" description="Helical" evidence="1">
    <location>
        <begin position="197"/>
        <end position="220"/>
    </location>
</feature>
<accession>A0A450S785</accession>
<keyword evidence="1" id="KW-0812">Transmembrane</keyword>
<evidence type="ECO:0000313" key="2">
    <source>
        <dbReference type="EMBL" id="VFJ47736.1"/>
    </source>
</evidence>
<protein>
    <submittedName>
        <fullName evidence="2">Uncharacterized protein</fullName>
    </submittedName>
</protein>
<keyword evidence="1" id="KW-1133">Transmembrane helix</keyword>
<evidence type="ECO:0000256" key="1">
    <source>
        <dbReference type="SAM" id="Phobius"/>
    </source>
</evidence>
<keyword evidence="1" id="KW-0472">Membrane</keyword>
<proteinExistence type="predicted"/>
<feature type="transmembrane region" description="Helical" evidence="1">
    <location>
        <begin position="167"/>
        <end position="185"/>
    </location>
</feature>
<feature type="transmembrane region" description="Helical" evidence="1">
    <location>
        <begin position="89"/>
        <end position="115"/>
    </location>
</feature>
<reference evidence="2" key="1">
    <citation type="submission" date="2019-02" db="EMBL/GenBank/DDBJ databases">
        <authorList>
            <person name="Gruber-Vodicka R. H."/>
            <person name="Seah K. B. B."/>
        </authorList>
    </citation>
    <scope>NUCLEOTIDE SEQUENCE</scope>
    <source>
        <strain evidence="2">BECK_DK161</strain>
    </source>
</reference>
<dbReference type="EMBL" id="CAADEY010000019">
    <property type="protein sequence ID" value="VFJ47736.1"/>
    <property type="molecule type" value="Genomic_DNA"/>
</dbReference>
<feature type="transmembrane region" description="Helical" evidence="1">
    <location>
        <begin position="56"/>
        <end position="77"/>
    </location>
</feature>
<feature type="transmembrane region" description="Helical" evidence="1">
    <location>
        <begin position="232"/>
        <end position="257"/>
    </location>
</feature>
<feature type="transmembrane region" description="Helical" evidence="1">
    <location>
        <begin position="127"/>
        <end position="146"/>
    </location>
</feature>
<name>A0A450S785_9GAMM</name>
<dbReference type="AlphaFoldDB" id="A0A450S785"/>
<gene>
    <name evidence="2" type="ORF">BECKDK2373C_GA0170839_101917</name>
</gene>
<sequence>MTVSDSLNVPNYQKLSSGYRQWLTAIGGVKTAVLTLTVLILTREGAVVAGTDSEQYATLLSALFVGIFTCFIGSLLMGEAEAVRGEKEAFHLFMIASVNIHVAIILFFFSTMLLATIHSSLLGGKNIPVVIFSLFSFIGLASLVWMGSTASAAWKRLEKPFIPHKRLLLLLTIGAIVTGVIYYLIAKGLHGITAFPGPLTLCALSSAVSLITFVLVLEIVMAKKQTSGWRLWVAPTYIMIYVVGVFLPLASVVWLAFGII</sequence>
<feature type="transmembrane region" description="Helical" evidence="1">
    <location>
        <begin position="22"/>
        <end position="41"/>
    </location>
</feature>